<proteinExistence type="predicted"/>
<evidence type="ECO:0000313" key="2">
    <source>
        <dbReference type="EMBL" id="KEO82445.1"/>
    </source>
</evidence>
<dbReference type="Gene3D" id="3.40.50.300">
    <property type="entry name" value="P-loop containing nucleotide triphosphate hydrolases"/>
    <property type="match status" value="1"/>
</dbReference>
<evidence type="ECO:0000313" key="3">
    <source>
        <dbReference type="Proteomes" id="UP000027931"/>
    </source>
</evidence>
<comment type="caution">
    <text evidence="2">The sequence shown here is derived from an EMBL/GenBank/DDBJ whole genome shotgun (WGS) entry which is preliminary data.</text>
</comment>
<dbReference type="EMBL" id="JMIR01000022">
    <property type="protein sequence ID" value="KEO82445.1"/>
    <property type="molecule type" value="Genomic_DNA"/>
</dbReference>
<dbReference type="SUPFAM" id="SSF52540">
    <property type="entry name" value="P-loop containing nucleoside triphosphate hydrolases"/>
    <property type="match status" value="1"/>
</dbReference>
<organism evidence="2 3">
    <name type="scientific">Tumebacillus flagellatus</name>
    <dbReference type="NCBI Taxonomy" id="1157490"/>
    <lineage>
        <taxon>Bacteria</taxon>
        <taxon>Bacillati</taxon>
        <taxon>Bacillota</taxon>
        <taxon>Bacilli</taxon>
        <taxon>Bacillales</taxon>
        <taxon>Alicyclobacillaceae</taxon>
        <taxon>Tumebacillus</taxon>
    </lineage>
</organism>
<dbReference type="SMART" id="SM00382">
    <property type="entry name" value="AAA"/>
    <property type="match status" value="1"/>
</dbReference>
<name>A0A074LPM2_9BACL</name>
<evidence type="ECO:0000259" key="1">
    <source>
        <dbReference type="SMART" id="SM00382"/>
    </source>
</evidence>
<protein>
    <recommendedName>
        <fullName evidence="1">AAA+ ATPase domain-containing protein</fullName>
    </recommendedName>
</protein>
<dbReference type="InterPro" id="IPR003395">
    <property type="entry name" value="RecF/RecN/SMC_N"/>
</dbReference>
<dbReference type="eggNOG" id="COG3950">
    <property type="taxonomic scope" value="Bacteria"/>
</dbReference>
<gene>
    <name evidence="2" type="ORF">EL26_15310</name>
</gene>
<dbReference type="RefSeq" id="WP_038090313.1">
    <property type="nucleotide sequence ID" value="NZ_JMIR01000022.1"/>
</dbReference>
<dbReference type="Pfam" id="PF02463">
    <property type="entry name" value="SMC_N"/>
    <property type="match status" value="1"/>
</dbReference>
<dbReference type="GO" id="GO:0000731">
    <property type="term" value="P:DNA synthesis involved in DNA repair"/>
    <property type="evidence" value="ECO:0007669"/>
    <property type="project" value="TreeGrafter"/>
</dbReference>
<dbReference type="PANTHER" id="PTHR32182:SF23">
    <property type="entry name" value="ATP BINDING PROTEIN"/>
    <property type="match status" value="1"/>
</dbReference>
<dbReference type="AlphaFoldDB" id="A0A074LPM2"/>
<dbReference type="PANTHER" id="PTHR32182">
    <property type="entry name" value="DNA REPLICATION AND REPAIR PROTEIN RECF"/>
    <property type="match status" value="1"/>
</dbReference>
<dbReference type="InterPro" id="IPR003593">
    <property type="entry name" value="AAA+_ATPase"/>
</dbReference>
<dbReference type="OrthoDB" id="9801813at2"/>
<dbReference type="GO" id="GO:0006302">
    <property type="term" value="P:double-strand break repair"/>
    <property type="evidence" value="ECO:0007669"/>
    <property type="project" value="TreeGrafter"/>
</dbReference>
<accession>A0A074LPM2</accession>
<keyword evidence="3" id="KW-1185">Reference proteome</keyword>
<dbReference type="InterPro" id="IPR027417">
    <property type="entry name" value="P-loop_NTPase"/>
</dbReference>
<reference evidence="2 3" key="1">
    <citation type="journal article" date="2013" name="Int. J. Syst. Evol. Microbiol.">
        <title>Tumebacillus flagellatus sp. nov., an alpha-amylase/pullulanase-producing bacterium isolated from cassava wastewater.</title>
        <authorList>
            <person name="Wang Q."/>
            <person name="Xie N."/>
            <person name="Qin Y."/>
            <person name="Shen N."/>
            <person name="Zhu J."/>
            <person name="Mi H."/>
            <person name="Huang R."/>
        </authorList>
    </citation>
    <scope>NUCLEOTIDE SEQUENCE [LARGE SCALE GENOMIC DNA]</scope>
    <source>
        <strain evidence="2 3">GST4</strain>
    </source>
</reference>
<dbReference type="Proteomes" id="UP000027931">
    <property type="component" value="Unassembled WGS sequence"/>
</dbReference>
<feature type="domain" description="AAA+ ATPase" evidence="1">
    <location>
        <begin position="22"/>
        <end position="330"/>
    </location>
</feature>
<dbReference type="STRING" id="1157490.EL26_15310"/>
<sequence length="411" mass="46998">MKITRLHIKNYRRFRDLELQLNGESVVLFGENGAGKSSVLEATSAVLSRMVRHLTHATLRGIEVKDVRLGADVASVDVEVEHSNTEYSWDTICKIHVLKTRQNSISIKLGHEILRHLKQGEYNLPIVVSYSVNRAVEDTPLDLNEKRQFSQLSTYDNSLTSGTDFRVFFEWYRYREDLENETKVQTKQLEYQDIQLHAVRTAIESFLPGFHNLRVIRNPLQLAIDKAGQTLEVNQLSDGEKCLFAMIGDLARRLALANPSLPNPLLGEGVCLIDEIELHLHPEWQREVIPRLRTTFPNVQFIISTHSPQVLGEVKDMNILKLEVVEEGVTVTPLPSFFGKDSNRILEDAFDSSLRNRAIKQQISELFQAIVEEQWEQVKTLHQGLVDQVGHDEPELVKADVLIRRKRSLGR</sequence>